<evidence type="ECO:0000313" key="2">
    <source>
        <dbReference type="Proteomes" id="UP000000238"/>
    </source>
</evidence>
<dbReference type="HOGENOM" id="CLU_1719782_0_0_6"/>
<accession>Q2SMD0</accession>
<dbReference type="AlphaFoldDB" id="Q2SMD0"/>
<organism evidence="1 2">
    <name type="scientific">Hahella chejuensis (strain KCTC 2396)</name>
    <dbReference type="NCBI Taxonomy" id="349521"/>
    <lineage>
        <taxon>Bacteria</taxon>
        <taxon>Pseudomonadati</taxon>
        <taxon>Pseudomonadota</taxon>
        <taxon>Gammaproteobacteria</taxon>
        <taxon>Oceanospirillales</taxon>
        <taxon>Hahellaceae</taxon>
        <taxon>Hahella</taxon>
    </lineage>
</organism>
<name>Q2SMD0_HAHCH</name>
<evidence type="ECO:0000313" key="1">
    <source>
        <dbReference type="EMBL" id="ABC28194.1"/>
    </source>
</evidence>
<keyword evidence="2" id="KW-1185">Reference proteome</keyword>
<protein>
    <submittedName>
        <fullName evidence="1">Uncharacterized protein</fullName>
    </submittedName>
</protein>
<proteinExistence type="predicted"/>
<gene>
    <name evidence="1" type="ordered locus">HCH_01326</name>
</gene>
<reference evidence="1 2" key="1">
    <citation type="journal article" date="2005" name="Nucleic Acids Res.">
        <title>Genomic blueprint of Hahella chejuensis, a marine microbe producing an algicidal agent.</title>
        <authorList>
            <person name="Jeong H."/>
            <person name="Yim J.H."/>
            <person name="Lee C."/>
            <person name="Choi S.-H."/>
            <person name="Park Y.K."/>
            <person name="Yoon S.H."/>
            <person name="Hur C.-G."/>
            <person name="Kang H.-Y."/>
            <person name="Kim D."/>
            <person name="Lee H.H."/>
            <person name="Park K.H."/>
            <person name="Park S.-H."/>
            <person name="Park H.-S."/>
            <person name="Lee H.K."/>
            <person name="Oh T.K."/>
            <person name="Kim J.F."/>
        </authorList>
    </citation>
    <scope>NUCLEOTIDE SEQUENCE [LARGE SCALE GENOMIC DNA]</scope>
    <source>
        <strain evidence="1 2">KCTC 2396</strain>
    </source>
</reference>
<sequence>MALGWAGLGVAFVSNPDQLAQIMQQGFKHARFNPAAGLLVYDLPGRQVVRHLAPEQTAPGNITKGVKDLAQVVHAVRGRFGHQRQIGRYKSPFFIADIGWIRFSSDRLHPQMITESTAHDSHCVARRSKIFECSEIVRVNNSLQGKSGVTPQ</sequence>
<dbReference type="KEGG" id="hch:HCH_01326"/>
<dbReference type="EMBL" id="CP000155">
    <property type="protein sequence ID" value="ABC28194.1"/>
    <property type="molecule type" value="Genomic_DNA"/>
</dbReference>
<dbReference type="Proteomes" id="UP000000238">
    <property type="component" value="Chromosome"/>
</dbReference>